<reference evidence="1 2" key="1">
    <citation type="submission" date="2023-08" db="EMBL/GenBank/DDBJ databases">
        <title>Black Yeasts Isolated from many extreme environments.</title>
        <authorList>
            <person name="Coleine C."/>
            <person name="Stajich J.E."/>
            <person name="Selbmann L."/>
        </authorList>
    </citation>
    <scope>NUCLEOTIDE SEQUENCE [LARGE SCALE GENOMIC DNA]</scope>
    <source>
        <strain evidence="1 2">CCFEE 536</strain>
    </source>
</reference>
<evidence type="ECO:0000313" key="2">
    <source>
        <dbReference type="Proteomes" id="UP001357485"/>
    </source>
</evidence>
<sequence>MVIGDQGIPVARLVEGNAKELTGKTVDGEGQIWNDSGKVIGRVELIPEDQREAKPEGPFAGLEGLRVVADGKVADEDDNIVGYIVEGNPKRLIGNRVDEDGDIIDKFGNVKGHAEPLEEEEEAVIDNSILDGKALNKQGFVVNEEQIPIGKLIEGNVKELTGRKCDAQGLIYNDTGKVIGRCEVLPENERVTRPEGPFAGLEGLHVIKDGIVEDEAGNAVGRIVTGDAKRLIGMAVDEDGDIIDKYGNVKGHAEPLEEEEEEVIDNSILEGRTLNKQGFVVSEDGTPIGKLIEGNVKELAG</sequence>
<keyword evidence="2" id="KW-1185">Reference proteome</keyword>
<dbReference type="PANTHER" id="PTHR39461">
    <property type="entry name" value="LEA DOMAIN PROTEIN (AFU_ORTHOLOGUE AFUA_8G04920)"/>
    <property type="match status" value="1"/>
</dbReference>
<evidence type="ECO:0000313" key="1">
    <source>
        <dbReference type="EMBL" id="KAK5103282.1"/>
    </source>
</evidence>
<proteinExistence type="predicted"/>
<organism evidence="1 2">
    <name type="scientific">Cryomyces antarcticus</name>
    <dbReference type="NCBI Taxonomy" id="329879"/>
    <lineage>
        <taxon>Eukaryota</taxon>
        <taxon>Fungi</taxon>
        <taxon>Dikarya</taxon>
        <taxon>Ascomycota</taxon>
        <taxon>Pezizomycotina</taxon>
        <taxon>Dothideomycetes</taxon>
        <taxon>Dothideomycetes incertae sedis</taxon>
        <taxon>Cryomyces</taxon>
    </lineage>
</organism>
<dbReference type="Proteomes" id="UP001357485">
    <property type="component" value="Unassembled WGS sequence"/>
</dbReference>
<comment type="caution">
    <text evidence="1">The sequence shown here is derived from an EMBL/GenBank/DDBJ whole genome shotgun (WGS) entry which is preliminary data.</text>
</comment>
<accession>A0ABR0KR16</accession>
<feature type="non-terminal residue" evidence="1">
    <location>
        <position position="301"/>
    </location>
</feature>
<dbReference type="PANTHER" id="PTHR39461:SF1">
    <property type="entry name" value="LEA DOMAIN PROTEIN (AFU_ORTHOLOGUE AFUA_8G04920)"/>
    <property type="match status" value="1"/>
</dbReference>
<gene>
    <name evidence="1" type="ORF">LTR16_006917</name>
</gene>
<dbReference type="Pfam" id="PF12396">
    <property type="entry name" value="DUF3659"/>
    <property type="match status" value="5"/>
</dbReference>
<name>A0ABR0KR16_9PEZI</name>
<dbReference type="EMBL" id="JAVRRA010026003">
    <property type="protein sequence ID" value="KAK5103282.1"/>
    <property type="molecule type" value="Genomic_DNA"/>
</dbReference>
<protein>
    <submittedName>
        <fullName evidence="1">Uncharacterized protein</fullName>
    </submittedName>
</protein>
<dbReference type="InterPro" id="IPR022124">
    <property type="entry name" value="DUF3659"/>
</dbReference>